<sequence>MMQSFLMTADEEQGQHKVLITWVQQVRDLAYKVEDSLMDFGLHAEKKPIWGCIPCDLCDRRRIAIEVKELRAKVEDVSSRNLRYRLIKEGSSGSKPAAAAAEEQASLASAEMFGINEARLAAVEEGKPMVDLGQLVTSGEEKLGMIAVWGTGGDLGKANEIRKVYDSKQVFDEFGCRAWVRLMHPFDPKDFLHSLVRQFYENSPKEIEKAQEGTTVGVNVLMKMESMGQGDLFRVFNAHVTENRYLVVIDDLSTIVEWDCIKSFFPRNKRGSRIILSTRQAEIASLCPDQPLRVTALKQLSSDQALYLFHQEVIPAPVVAETGSGTAKVITTKDNLSKSTSEIEVENQWPMCTGGDTVNNSTPVKKLDRSITKILVEELFTGREAEQDHVINLVGKPENNQESKVISVWGMGGLGKTTLVRSAYRNQQLGGWKRAWVTALRPFDSKVLIRNLALQLLSDVQEDPTEATATGEEKKKIATMGLQELVEELNLHLKNKRCLIVLDDISTTAEWDLVSSCLKNAGIVIVTTREKKVAKHCSGEDNMYRLEGLKDAAALDLLKKKVFKDKAGKVNLALDMEEQAKLILKKCGGLPLAISTIGGFLATKPKTAVEWRKMHGRISAELEINPELRTIKTVLMRSYDGLPYHLKSCFLYMSIFPEDYIIKRKRLVRRWIAEGYCKEMHGMTAEEVGDTYFDELLERSMILPREGINHHSGKIDSCQLHDIIREICISKAREENLVFTLEEGCCFSSSQGPIRHIAISSNWKRDKDVFDMLDLSHVRSLTVYGEWRPYFISKKMRFLRVLDLEDTSRFINHHLDEIGQLHHLRYLSIRNCVYIWYLPNSIGNLSHLQTLDIKGTHILELPTTITKLHKLQHLHADGYSIGTEKEYDILSSQYYSIRSASPQYTSPFGRYRGKTCSCRYLQSQRTMCRLRVILLLILVKLFWSAQLSELGLNMHDIFNLQHYLWVCLDSLHVDGVKAPSRTGKLTSMQTLGVVNVSRGEEKVLKEFSALTQLRKLHVTGISKGNQKKFWSAIAAHNQLRSLTVHGDEAIIAGFGDSDDILDGCLGADLLPPKHLESLKLVGPLGKVPDWMHHLRSLSKLDLKASGLKEAVDIQTVGGLPNLTVLRLRGGTIVMDDLQFLSSSFPGLLVLEIYVQLLSFGKDAMPKLELLQTNRYVKMKGLQFLTNLKEIRMDGEGIYKMKIQLEKQYAEHPNLKNISLKLIS</sequence>
<dbReference type="GO" id="GO:0042742">
    <property type="term" value="P:defense response to bacterium"/>
    <property type="evidence" value="ECO:0007669"/>
    <property type="project" value="UniProtKB-ARBA"/>
</dbReference>
<dbReference type="PANTHER" id="PTHR23155:SF1114">
    <property type="entry name" value="OS02G0475500 PROTEIN"/>
    <property type="match status" value="1"/>
</dbReference>
<evidence type="ECO:0000256" key="1">
    <source>
        <dbReference type="ARBA" id="ARBA00008894"/>
    </source>
</evidence>
<proteinExistence type="inferred from homology"/>
<dbReference type="Gramene" id="TRITD4Av1G257100.1">
    <property type="protein sequence ID" value="TRITD4Av1G257100.1"/>
    <property type="gene ID" value="TRITD4Av1G257100"/>
</dbReference>
<dbReference type="GO" id="GO:0043531">
    <property type="term" value="F:ADP binding"/>
    <property type="evidence" value="ECO:0007669"/>
    <property type="project" value="InterPro"/>
</dbReference>
<evidence type="ECO:0000256" key="2">
    <source>
        <dbReference type="ARBA" id="ARBA00022614"/>
    </source>
</evidence>
<feature type="domain" description="NB-ARC" evidence="7">
    <location>
        <begin position="135"/>
        <end position="316"/>
    </location>
</feature>
<dbReference type="InterPro" id="IPR002182">
    <property type="entry name" value="NB-ARC"/>
</dbReference>
<protein>
    <recommendedName>
        <fullName evidence="13">Disease resistance protein RPM1</fullName>
    </recommendedName>
</protein>
<keyword evidence="3" id="KW-0677">Repeat</keyword>
<evidence type="ECO:0000256" key="5">
    <source>
        <dbReference type="ARBA" id="ARBA00022821"/>
    </source>
</evidence>
<evidence type="ECO:0000259" key="7">
    <source>
        <dbReference type="Pfam" id="PF00931"/>
    </source>
</evidence>
<evidence type="ECO:0000256" key="6">
    <source>
        <dbReference type="ARBA" id="ARBA00023054"/>
    </source>
</evidence>
<evidence type="ECO:0000256" key="3">
    <source>
        <dbReference type="ARBA" id="ARBA00022737"/>
    </source>
</evidence>
<dbReference type="InterPro" id="IPR032675">
    <property type="entry name" value="LRR_dom_sf"/>
</dbReference>
<keyword evidence="5" id="KW-0611">Plant defense</keyword>
<feature type="domain" description="Disease resistance N-terminal" evidence="8">
    <location>
        <begin position="1"/>
        <end position="48"/>
    </location>
</feature>
<feature type="domain" description="Disease resistance R13L4/SHOC-2-like LRR" evidence="10">
    <location>
        <begin position="968"/>
        <end position="1193"/>
    </location>
</feature>
<dbReference type="InterPro" id="IPR058922">
    <property type="entry name" value="WHD_DRP"/>
</dbReference>
<evidence type="ECO:0008006" key="13">
    <source>
        <dbReference type="Google" id="ProtNLM"/>
    </source>
</evidence>
<dbReference type="Gene3D" id="1.10.10.10">
    <property type="entry name" value="Winged helix-like DNA-binding domain superfamily/Winged helix DNA-binding domain"/>
    <property type="match status" value="1"/>
</dbReference>
<dbReference type="InterPro" id="IPR044974">
    <property type="entry name" value="Disease_R_plants"/>
</dbReference>
<dbReference type="FunFam" id="1.10.10.10:FF:000322">
    <property type="entry name" value="Probable disease resistance protein At1g63360"/>
    <property type="match status" value="1"/>
</dbReference>
<dbReference type="Gene3D" id="3.80.10.10">
    <property type="entry name" value="Ribonuclease Inhibitor"/>
    <property type="match status" value="2"/>
</dbReference>
<keyword evidence="12" id="KW-1185">Reference proteome</keyword>
<dbReference type="Gene3D" id="1.10.8.430">
    <property type="entry name" value="Helical domain of apoptotic protease-activating factors"/>
    <property type="match status" value="1"/>
</dbReference>
<dbReference type="InterPro" id="IPR041118">
    <property type="entry name" value="Rx_N"/>
</dbReference>
<name>A0A9R0SRI9_TRITD</name>
<dbReference type="Gene3D" id="3.40.50.300">
    <property type="entry name" value="P-loop containing nucleotide triphosphate hydrolases"/>
    <property type="match status" value="2"/>
</dbReference>
<dbReference type="PRINTS" id="PR00364">
    <property type="entry name" value="DISEASERSIST"/>
</dbReference>
<evidence type="ECO:0000259" key="9">
    <source>
        <dbReference type="Pfam" id="PF23559"/>
    </source>
</evidence>
<evidence type="ECO:0000259" key="8">
    <source>
        <dbReference type="Pfam" id="PF18052"/>
    </source>
</evidence>
<organism evidence="11 12">
    <name type="scientific">Triticum turgidum subsp. durum</name>
    <name type="common">Durum wheat</name>
    <name type="synonym">Triticum durum</name>
    <dbReference type="NCBI Taxonomy" id="4567"/>
    <lineage>
        <taxon>Eukaryota</taxon>
        <taxon>Viridiplantae</taxon>
        <taxon>Streptophyta</taxon>
        <taxon>Embryophyta</taxon>
        <taxon>Tracheophyta</taxon>
        <taxon>Spermatophyta</taxon>
        <taxon>Magnoliopsida</taxon>
        <taxon>Liliopsida</taxon>
        <taxon>Poales</taxon>
        <taxon>Poaceae</taxon>
        <taxon>BOP clade</taxon>
        <taxon>Pooideae</taxon>
        <taxon>Triticodae</taxon>
        <taxon>Triticeae</taxon>
        <taxon>Triticinae</taxon>
        <taxon>Triticum</taxon>
    </lineage>
</organism>
<dbReference type="GO" id="GO:0002758">
    <property type="term" value="P:innate immune response-activating signaling pathway"/>
    <property type="evidence" value="ECO:0007669"/>
    <property type="project" value="UniProtKB-ARBA"/>
</dbReference>
<feature type="domain" description="NB-ARC" evidence="7">
    <location>
        <begin position="389"/>
        <end position="566"/>
    </location>
</feature>
<dbReference type="InterPro" id="IPR038005">
    <property type="entry name" value="RX-like_CC"/>
</dbReference>
<dbReference type="InterPro" id="IPR042197">
    <property type="entry name" value="Apaf_helical"/>
</dbReference>
<dbReference type="InterPro" id="IPR036388">
    <property type="entry name" value="WH-like_DNA-bd_sf"/>
</dbReference>
<reference evidence="11 12" key="1">
    <citation type="submission" date="2017-09" db="EMBL/GenBank/DDBJ databases">
        <authorList>
            <consortium name="International Durum Wheat Genome Sequencing Consortium (IDWGSC)"/>
            <person name="Milanesi L."/>
        </authorList>
    </citation>
    <scope>NUCLEOTIDE SEQUENCE [LARGE SCALE GENOMIC DNA]</scope>
    <source>
        <strain evidence="12">cv. Svevo</strain>
    </source>
</reference>
<accession>A0A9R0SRI9</accession>
<keyword evidence="2" id="KW-0433">Leucine-rich repeat</keyword>
<dbReference type="Pfam" id="PF00931">
    <property type="entry name" value="NB-ARC"/>
    <property type="match status" value="2"/>
</dbReference>
<dbReference type="Gene3D" id="1.20.5.4130">
    <property type="match status" value="1"/>
</dbReference>
<feature type="domain" description="Disease resistance protein winged helix" evidence="9">
    <location>
        <begin position="655"/>
        <end position="727"/>
    </location>
</feature>
<evidence type="ECO:0000313" key="12">
    <source>
        <dbReference type="Proteomes" id="UP000324705"/>
    </source>
</evidence>
<dbReference type="GO" id="GO:0009626">
    <property type="term" value="P:plant-type hypersensitive response"/>
    <property type="evidence" value="ECO:0007669"/>
    <property type="project" value="UniProtKB-ARBA"/>
</dbReference>
<dbReference type="Pfam" id="PF23598">
    <property type="entry name" value="LRR_14"/>
    <property type="match status" value="2"/>
</dbReference>
<dbReference type="CDD" id="cd14798">
    <property type="entry name" value="RX-CC_like"/>
    <property type="match status" value="1"/>
</dbReference>
<keyword evidence="4" id="KW-0547">Nucleotide-binding</keyword>
<dbReference type="PANTHER" id="PTHR23155">
    <property type="entry name" value="DISEASE RESISTANCE PROTEIN RP"/>
    <property type="match status" value="1"/>
</dbReference>
<dbReference type="InterPro" id="IPR055414">
    <property type="entry name" value="LRR_R13L4/SHOC2-like"/>
</dbReference>
<evidence type="ECO:0000313" key="11">
    <source>
        <dbReference type="EMBL" id="VAH99550.1"/>
    </source>
</evidence>
<feature type="domain" description="Disease resistance R13L4/SHOC-2-like LRR" evidence="10">
    <location>
        <begin position="777"/>
        <end position="878"/>
    </location>
</feature>
<dbReference type="AlphaFoldDB" id="A0A9R0SRI9"/>
<comment type="similarity">
    <text evidence="1">Belongs to the disease resistance NB-LRR family.</text>
</comment>
<dbReference type="Proteomes" id="UP000324705">
    <property type="component" value="Chromosome 4A"/>
</dbReference>
<dbReference type="EMBL" id="LT934117">
    <property type="protein sequence ID" value="VAH99550.1"/>
    <property type="molecule type" value="Genomic_DNA"/>
</dbReference>
<dbReference type="Pfam" id="PF18052">
    <property type="entry name" value="Rx_N"/>
    <property type="match status" value="1"/>
</dbReference>
<dbReference type="SUPFAM" id="SSF52540">
    <property type="entry name" value="P-loop containing nucleoside triphosphate hydrolases"/>
    <property type="match status" value="2"/>
</dbReference>
<dbReference type="Pfam" id="PF23559">
    <property type="entry name" value="WHD_DRP"/>
    <property type="match status" value="1"/>
</dbReference>
<evidence type="ECO:0000259" key="10">
    <source>
        <dbReference type="Pfam" id="PF23598"/>
    </source>
</evidence>
<evidence type="ECO:0000256" key="4">
    <source>
        <dbReference type="ARBA" id="ARBA00022741"/>
    </source>
</evidence>
<dbReference type="SUPFAM" id="SSF52047">
    <property type="entry name" value="RNI-like"/>
    <property type="match status" value="1"/>
</dbReference>
<keyword evidence="6" id="KW-0175">Coiled coil</keyword>
<gene>
    <name evidence="11" type="ORF">TRITD_4Av1G257100</name>
</gene>
<dbReference type="InterPro" id="IPR027417">
    <property type="entry name" value="P-loop_NTPase"/>
</dbReference>